<name>A0A098VW40_9MICR</name>
<reference evidence="4 5" key="1">
    <citation type="submission" date="2014-04" db="EMBL/GenBank/DDBJ databases">
        <title>A new species of microsporidia sheds light on the evolution of extreme parasitism.</title>
        <authorList>
            <person name="Haag K.L."/>
            <person name="James T.Y."/>
            <person name="Larsson R."/>
            <person name="Schaer T.M."/>
            <person name="Refardt D."/>
            <person name="Pombert J.-F."/>
            <person name="Ebert D."/>
        </authorList>
    </citation>
    <scope>NUCLEOTIDE SEQUENCE [LARGE SCALE GENOMIC DNA]</scope>
    <source>
        <strain evidence="4 5">UGP3</strain>
        <tissue evidence="4">Spores</tissue>
    </source>
</reference>
<comment type="subcellular location">
    <subcellularLocation>
        <location evidence="1">Nucleus</location>
        <location evidence="1">Nucleolus</location>
    </subcellularLocation>
</comment>
<dbReference type="RefSeq" id="XP_013239530.1">
    <property type="nucleotide sequence ID" value="XM_013384076.1"/>
</dbReference>
<dbReference type="Gene3D" id="2.80.10.50">
    <property type="match status" value="1"/>
</dbReference>
<dbReference type="PANTHER" id="PTHR12928">
    <property type="entry name" value="FRG1 PROTEIN"/>
    <property type="match status" value="1"/>
</dbReference>
<gene>
    <name evidence="4" type="ORF">DI09_110p40</name>
</gene>
<evidence type="ECO:0000313" key="4">
    <source>
        <dbReference type="EMBL" id="KGG53094.1"/>
    </source>
</evidence>
<dbReference type="InterPro" id="IPR010414">
    <property type="entry name" value="FRG1"/>
</dbReference>
<dbReference type="GO" id="GO:0071013">
    <property type="term" value="C:catalytic step 2 spliceosome"/>
    <property type="evidence" value="ECO:0007669"/>
    <property type="project" value="TreeGrafter"/>
</dbReference>
<dbReference type="Pfam" id="PF06229">
    <property type="entry name" value="FRG1"/>
    <property type="match status" value="1"/>
</dbReference>
<evidence type="ECO:0000313" key="5">
    <source>
        <dbReference type="Proteomes" id="UP000029725"/>
    </source>
</evidence>
<keyword evidence="3" id="KW-0539">Nucleus</keyword>
<dbReference type="OrthoDB" id="5539371at2759"/>
<dbReference type="GO" id="GO:0005730">
    <property type="term" value="C:nucleolus"/>
    <property type="evidence" value="ECO:0007669"/>
    <property type="project" value="UniProtKB-SubCell"/>
</dbReference>
<dbReference type="PANTHER" id="PTHR12928:SF0">
    <property type="entry name" value="FSHD REGION GENE 1"/>
    <property type="match status" value="1"/>
</dbReference>
<dbReference type="AlphaFoldDB" id="A0A098VW40"/>
<accession>A0A098VW40</accession>
<dbReference type="HOGENOM" id="CLU_1008611_0_0_1"/>
<keyword evidence="5" id="KW-1185">Reference proteome</keyword>
<dbReference type="GeneID" id="25258018"/>
<proteinExistence type="inferred from homology"/>
<evidence type="ECO:0000256" key="3">
    <source>
        <dbReference type="ARBA" id="ARBA00023242"/>
    </source>
</evidence>
<sequence length="276" mass="31644">MDPPSAPMPVDQSSRLKALKPRFRPLKMGPTQKCLSKRKEKTSQKIQTVHLHFDDIEWVPLTNQDGLIGPLWLTFERDSERYSLSFSELGTISLVPLLVSDAQPSASHHVVVGQFIGDRSHFSIKTSHGKYLGFDKHGFVETTKEAIGPHELWIPIFLNDTDGIPCVIFKRKSYNTEDVDMHLQYDFSYKCLRADIEAREEATKFFIFHHSTRSANTLAKSSEAGSSAQPSIDVSNYEYDQMKRYVSWYDRKLSLGQLHSALLDRREKLKSDKYCK</sequence>
<organism evidence="4 5">
    <name type="scientific">Mitosporidium daphniae</name>
    <dbReference type="NCBI Taxonomy" id="1485682"/>
    <lineage>
        <taxon>Eukaryota</taxon>
        <taxon>Fungi</taxon>
        <taxon>Fungi incertae sedis</taxon>
        <taxon>Microsporidia</taxon>
        <taxon>Mitosporidium</taxon>
    </lineage>
</organism>
<comment type="caution">
    <text evidence="4">The sequence shown here is derived from an EMBL/GenBank/DDBJ whole genome shotgun (WGS) entry which is preliminary data.</text>
</comment>
<evidence type="ECO:0000256" key="1">
    <source>
        <dbReference type="ARBA" id="ARBA00004604"/>
    </source>
</evidence>
<dbReference type="GO" id="GO:0051015">
    <property type="term" value="F:actin filament binding"/>
    <property type="evidence" value="ECO:0007669"/>
    <property type="project" value="TreeGrafter"/>
</dbReference>
<dbReference type="VEuPathDB" id="MicrosporidiaDB:DI09_110p40"/>
<evidence type="ECO:0000256" key="2">
    <source>
        <dbReference type="ARBA" id="ARBA00010878"/>
    </source>
</evidence>
<dbReference type="EMBL" id="JMKJ01000012">
    <property type="protein sequence ID" value="KGG53094.1"/>
    <property type="molecule type" value="Genomic_DNA"/>
</dbReference>
<comment type="similarity">
    <text evidence="2">Belongs to the FRG1 family.</text>
</comment>
<dbReference type="Proteomes" id="UP000029725">
    <property type="component" value="Unassembled WGS sequence"/>
</dbReference>
<protein>
    <submittedName>
        <fullName evidence="4">Uncharacterized protein</fullName>
    </submittedName>
</protein>
<dbReference type="InterPro" id="IPR008999">
    <property type="entry name" value="Actin-crosslinking"/>
</dbReference>
<dbReference type="SUPFAM" id="SSF50405">
    <property type="entry name" value="Actin-crosslinking proteins"/>
    <property type="match status" value="1"/>
</dbReference>